<reference evidence="1 2" key="1">
    <citation type="journal article" date="2003" name="Int. J. Syst. Evol. Microbiol.">
        <title>Virgibacillus carmonensis sp. nov., Virgibacillus necropolis sp. nov. and Virgibacillus picturae sp. nov., three novel species isolated from deteriorated mural paintings, transfer of the species of the genus salibacillus to Virgibacillus, as Virgibacillus marismortui comb. nov. and Virgibacillus salexigens comb. nov., and emended description of the genus Virgibacillus.</title>
        <authorList>
            <person name="Heyrman J."/>
            <person name="Logan N.A."/>
            <person name="Busse H.J."/>
            <person name="Balcaen A."/>
            <person name="Lebbe L."/>
            <person name="Rodriguez-Diaz M."/>
            <person name="Swings J."/>
            <person name="De Vos P."/>
        </authorList>
    </citation>
    <scope>NUCLEOTIDE SEQUENCE [LARGE SCALE GENOMIC DNA]</scope>
    <source>
        <strain evidence="1 2">LMG 19488</strain>
    </source>
</reference>
<organism evidence="1 2">
    <name type="scientific">Virgibacillus necropolis</name>
    <dbReference type="NCBI Taxonomy" id="163877"/>
    <lineage>
        <taxon>Bacteria</taxon>
        <taxon>Bacillati</taxon>
        <taxon>Bacillota</taxon>
        <taxon>Bacilli</taxon>
        <taxon>Bacillales</taxon>
        <taxon>Bacillaceae</taxon>
        <taxon>Virgibacillus</taxon>
    </lineage>
</organism>
<dbReference type="Proteomes" id="UP000204391">
    <property type="component" value="Chromosome"/>
</dbReference>
<gene>
    <name evidence="1" type="ORF">CFK40_09940</name>
</gene>
<accession>A0A221MCH9</accession>
<dbReference type="RefSeq" id="WP_089532160.1">
    <property type="nucleotide sequence ID" value="NZ_CP022437.1"/>
</dbReference>
<keyword evidence="2" id="KW-1185">Reference proteome</keyword>
<sequence length="60" mass="6860">MRIERLDTQSLSGMSAETLKAHYAETKEKYLNSDTKDTRTQAYLATINDHIQKAEGDNQQ</sequence>
<dbReference type="OrthoDB" id="9956168at2"/>
<dbReference type="AlphaFoldDB" id="A0A221MCH9"/>
<name>A0A221MCH9_9BACI</name>
<evidence type="ECO:0000313" key="1">
    <source>
        <dbReference type="EMBL" id="ASN05310.1"/>
    </source>
</evidence>
<dbReference type="EMBL" id="CP022437">
    <property type="protein sequence ID" value="ASN05310.1"/>
    <property type="molecule type" value="Genomic_DNA"/>
</dbReference>
<evidence type="ECO:0000313" key="2">
    <source>
        <dbReference type="Proteomes" id="UP000204391"/>
    </source>
</evidence>
<dbReference type="KEGG" id="vne:CFK40_09940"/>
<proteinExistence type="predicted"/>
<protein>
    <submittedName>
        <fullName evidence="1">Uncharacterized protein</fullName>
    </submittedName>
</protein>